<dbReference type="EMBL" id="CP019633">
    <property type="protein sequence ID" value="AQQ08682.1"/>
    <property type="molecule type" value="Genomic_DNA"/>
</dbReference>
<evidence type="ECO:0000256" key="2">
    <source>
        <dbReference type="ARBA" id="ARBA00020756"/>
    </source>
</evidence>
<dbReference type="GO" id="GO:0033178">
    <property type="term" value="C:proton-transporting two-sector ATPase complex, catalytic domain"/>
    <property type="evidence" value="ECO:0007669"/>
    <property type="project" value="InterPro"/>
</dbReference>
<organism evidence="6 7">
    <name type="scientific">Sedimentisphaera cyanobacteriorum</name>
    <dbReference type="NCBI Taxonomy" id="1940790"/>
    <lineage>
        <taxon>Bacteria</taxon>
        <taxon>Pseudomonadati</taxon>
        <taxon>Planctomycetota</taxon>
        <taxon>Phycisphaerae</taxon>
        <taxon>Sedimentisphaerales</taxon>
        <taxon>Sedimentisphaeraceae</taxon>
        <taxon>Sedimentisphaera</taxon>
    </lineage>
</organism>
<keyword evidence="5" id="KW-0175">Coiled coil</keyword>
<dbReference type="SUPFAM" id="SSF160527">
    <property type="entry name" value="V-type ATPase subunit E-like"/>
    <property type="match status" value="1"/>
</dbReference>
<dbReference type="RefSeq" id="WP_077539161.1">
    <property type="nucleotide sequence ID" value="NZ_CP019633.1"/>
</dbReference>
<evidence type="ECO:0000256" key="4">
    <source>
        <dbReference type="ARBA" id="ARBA00023065"/>
    </source>
</evidence>
<dbReference type="KEGG" id="pbu:L21SP3_00471"/>
<keyword evidence="4" id="KW-0406">Ion transport</keyword>
<dbReference type="Pfam" id="PF01991">
    <property type="entry name" value="vATP-synt_E"/>
    <property type="match status" value="1"/>
</dbReference>
<proteinExistence type="inferred from homology"/>
<dbReference type="STRING" id="1940790.L21SP3_00471"/>
<evidence type="ECO:0000313" key="7">
    <source>
        <dbReference type="Proteomes" id="UP000188273"/>
    </source>
</evidence>
<reference evidence="7" key="1">
    <citation type="submission" date="2017-02" db="EMBL/GenBank/DDBJ databases">
        <title>Comparative genomics and description of representatives of a novel lineage of planctomycetes thriving in anoxic sediments.</title>
        <authorList>
            <person name="Spring S."/>
            <person name="Bunk B."/>
            <person name="Sproer C."/>
            <person name="Klenk H.-P."/>
        </authorList>
    </citation>
    <scope>NUCLEOTIDE SEQUENCE [LARGE SCALE GENOMIC DNA]</scope>
    <source>
        <strain evidence="7">L21-RPul-D3</strain>
    </source>
</reference>
<evidence type="ECO:0000313" key="6">
    <source>
        <dbReference type="EMBL" id="AQQ08682.1"/>
    </source>
</evidence>
<dbReference type="InterPro" id="IPR002842">
    <property type="entry name" value="ATPase_V1_Esu"/>
</dbReference>
<comment type="similarity">
    <text evidence="1">Belongs to the V-ATPase E subunit family.</text>
</comment>
<protein>
    <recommendedName>
        <fullName evidence="2">V-type ATP synthase subunit E</fullName>
    </recommendedName>
</protein>
<keyword evidence="7" id="KW-1185">Reference proteome</keyword>
<sequence>MNTEQVVNKIISEAEKNAEEIKAENDKQIFAYNQKTDELVQQYEQHSDELAQKAGEEEKRRILATARMKSRTEILSKKQQIVSKLNERVHDKMESLGKEQFQKLYAGLIKKNAVNGDEVIYPGSEEKFVDEDFVNSVNKDTGLKLTLAEERASFKRGISLSSGQVSINLSFEVLVEMAQSELEGEIHSQLFTE</sequence>
<dbReference type="Gene3D" id="1.20.5.620">
    <property type="entry name" value="F1F0 ATP synthase subunit B, membrane domain"/>
    <property type="match status" value="1"/>
</dbReference>
<keyword evidence="3" id="KW-0813">Transport</keyword>
<dbReference type="OrthoDB" id="9895606at2"/>
<name>A0A1Q2HMK9_9BACT</name>
<evidence type="ECO:0000256" key="1">
    <source>
        <dbReference type="ARBA" id="ARBA00005901"/>
    </source>
</evidence>
<accession>A0A1Q2HMK9</accession>
<dbReference type="AlphaFoldDB" id="A0A1Q2HMK9"/>
<evidence type="ECO:0000256" key="3">
    <source>
        <dbReference type="ARBA" id="ARBA00022448"/>
    </source>
</evidence>
<feature type="coiled-coil region" evidence="5">
    <location>
        <begin position="4"/>
        <end position="60"/>
    </location>
</feature>
<evidence type="ECO:0000256" key="5">
    <source>
        <dbReference type="SAM" id="Coils"/>
    </source>
</evidence>
<dbReference type="Proteomes" id="UP000188273">
    <property type="component" value="Chromosome"/>
</dbReference>
<gene>
    <name evidence="6" type="ORF">L21SP3_00471</name>
</gene>
<dbReference type="GO" id="GO:0046961">
    <property type="term" value="F:proton-transporting ATPase activity, rotational mechanism"/>
    <property type="evidence" value="ECO:0007669"/>
    <property type="project" value="InterPro"/>
</dbReference>